<dbReference type="Proteomes" id="UP000406735">
    <property type="component" value="Unassembled WGS sequence"/>
</dbReference>
<dbReference type="SUPFAM" id="SSF48452">
    <property type="entry name" value="TPR-like"/>
    <property type="match status" value="1"/>
</dbReference>
<reference evidence="11 12" key="1">
    <citation type="submission" date="2019-09" db="EMBL/GenBank/DDBJ databases">
        <title>Distinct polysaccharide growth profiles of human intestinal Prevotella copri isolates.</title>
        <authorList>
            <person name="Fehlner-Peach H."/>
            <person name="Magnabosco C."/>
            <person name="Raghavan V."/>
            <person name="Scher J.U."/>
            <person name="Tett A."/>
            <person name="Cox L.M."/>
            <person name="Gottsegen C."/>
            <person name="Watters A."/>
            <person name="Wiltshire- Gordon J.D."/>
            <person name="Segata N."/>
            <person name="Bonneau R."/>
            <person name="Littman D.R."/>
        </authorList>
    </citation>
    <scope>NUCLEOTIDE SEQUENCE [LARGE SCALE GENOMIC DNA]</scope>
    <source>
        <strain evidence="10">IAK279</strain>
        <strain evidence="11">iAK279</strain>
        <strain evidence="12">iK21513</strain>
        <strain evidence="9">IK21513</strain>
    </source>
</reference>
<organism evidence="9 12">
    <name type="scientific">Segatella copri</name>
    <dbReference type="NCBI Taxonomy" id="165179"/>
    <lineage>
        <taxon>Bacteria</taxon>
        <taxon>Pseudomonadati</taxon>
        <taxon>Bacteroidota</taxon>
        <taxon>Bacteroidia</taxon>
        <taxon>Bacteroidales</taxon>
        <taxon>Prevotellaceae</taxon>
        <taxon>Segatella</taxon>
    </lineage>
</organism>
<protein>
    <submittedName>
        <fullName evidence="9">RagB/SusD family nutrient uptake outer membrane protein</fullName>
    </submittedName>
</protein>
<evidence type="ECO:0000256" key="1">
    <source>
        <dbReference type="ARBA" id="ARBA00004442"/>
    </source>
</evidence>
<dbReference type="AlphaFoldDB" id="A0A5P0VP53"/>
<evidence type="ECO:0000256" key="2">
    <source>
        <dbReference type="ARBA" id="ARBA00006275"/>
    </source>
</evidence>
<evidence type="ECO:0000313" key="10">
    <source>
        <dbReference type="EMBL" id="MQO03369.1"/>
    </source>
</evidence>
<keyword evidence="4" id="KW-0472">Membrane</keyword>
<dbReference type="InterPro" id="IPR012944">
    <property type="entry name" value="SusD_RagB_dom"/>
</dbReference>
<dbReference type="Pfam" id="PF14322">
    <property type="entry name" value="SusD-like_3"/>
    <property type="match status" value="1"/>
</dbReference>
<evidence type="ECO:0000259" key="7">
    <source>
        <dbReference type="Pfam" id="PF07980"/>
    </source>
</evidence>
<comment type="subcellular location">
    <subcellularLocation>
        <location evidence="1">Cell outer membrane</location>
    </subcellularLocation>
</comment>
<comment type="caution">
    <text evidence="9">The sequence shown here is derived from an EMBL/GenBank/DDBJ whole genome shotgun (WGS) entry which is preliminary data.</text>
</comment>
<dbReference type="RefSeq" id="WP_153080682.1">
    <property type="nucleotide sequence ID" value="NZ_JAPDUO010000007.1"/>
</dbReference>
<feature type="chain" id="PRO_5043207961" evidence="6">
    <location>
        <begin position="25"/>
        <end position="636"/>
    </location>
</feature>
<gene>
    <name evidence="10" type="ORF">F7D62_04430</name>
    <name evidence="9" type="ORF">F7D97_07610</name>
</gene>
<name>A0A5P0VP53_9BACT</name>
<dbReference type="GO" id="GO:0009279">
    <property type="term" value="C:cell outer membrane"/>
    <property type="evidence" value="ECO:0007669"/>
    <property type="project" value="UniProtKB-SubCell"/>
</dbReference>
<sequence>MIRIISKYKSACLALALGCSLALTTSCTDYLDKSPESDVSPEDAFKNFKNFQGFTEELYLCIPDFSKSYWTTSWNWGEDDIQAVGIDFHMSYKVDQGDFWGWQQEYDGWGASFMDQGSSFLDPNDAGNNYRFSRGLWKAAWYGIRKANLGLENMDLMTAATQEEKNTIKGQLLFFRGWLHFQLMQYFGGLPYIDHTIAADQPMTLPRETCQACAEKAAKDFREAAELLPIDWDKSSVGRNTLGKNGFRINKITALAYEGKSLLWAASPLVKNCDAKMNVNGNASTYDYDTNYAQQAAEALGELLTLVETGQTQYKLVDFADYSDLFYTWNKNMLPPGSTENILRDIPADAWQNSHFGVFTEFGGQILTGGQASSQPTANYVNYYGMANGLPLDDPESGFDRTHPWKNRDPRFYHDIVYDGVKVVEGAIEPEANRYANLYTGGTYRDDINESRTGYLLYKFIPMIANTYDMGATYNKLYIDVPYLRLADCYLMYAEACAAVGGATASAKCSLTALDAVNKIRERAGVADVAAKFTGNKDKFMDEVRRERAVELAFEGHRFNDLRRWLLLDKAPYNIKTSQEFVRAGKFDPKNPQNTEVSGFKEKTILTRHFTSKHWWMPLKKKDTSIYPEMFQNPGW</sequence>
<evidence type="ECO:0000313" key="12">
    <source>
        <dbReference type="Proteomes" id="UP000406735"/>
    </source>
</evidence>
<evidence type="ECO:0000259" key="8">
    <source>
        <dbReference type="Pfam" id="PF14322"/>
    </source>
</evidence>
<comment type="similarity">
    <text evidence="2">Belongs to the SusD family.</text>
</comment>
<dbReference type="EMBL" id="VZCY01000065">
    <property type="protein sequence ID" value="MQN09788.1"/>
    <property type="molecule type" value="Genomic_DNA"/>
</dbReference>
<evidence type="ECO:0000256" key="5">
    <source>
        <dbReference type="ARBA" id="ARBA00023237"/>
    </source>
</evidence>
<accession>A0A5P0VP53</accession>
<dbReference type="InterPro" id="IPR033985">
    <property type="entry name" value="SusD-like_N"/>
</dbReference>
<dbReference type="Pfam" id="PF07980">
    <property type="entry name" value="SusD_RagB"/>
    <property type="match status" value="1"/>
</dbReference>
<keyword evidence="3 6" id="KW-0732">Signal</keyword>
<evidence type="ECO:0000256" key="4">
    <source>
        <dbReference type="ARBA" id="ARBA00023136"/>
    </source>
</evidence>
<evidence type="ECO:0000256" key="3">
    <source>
        <dbReference type="ARBA" id="ARBA00022729"/>
    </source>
</evidence>
<feature type="domain" description="RagB/SusD" evidence="7">
    <location>
        <begin position="367"/>
        <end position="636"/>
    </location>
</feature>
<proteinExistence type="inferred from homology"/>
<evidence type="ECO:0000256" key="6">
    <source>
        <dbReference type="SAM" id="SignalP"/>
    </source>
</evidence>
<dbReference type="EMBL" id="VZBT01000039">
    <property type="protein sequence ID" value="MQO03369.1"/>
    <property type="molecule type" value="Genomic_DNA"/>
</dbReference>
<feature type="signal peptide" evidence="6">
    <location>
        <begin position="1"/>
        <end position="24"/>
    </location>
</feature>
<dbReference type="Proteomes" id="UP000390763">
    <property type="component" value="Unassembled WGS sequence"/>
</dbReference>
<feature type="domain" description="SusD-like N-terminal" evidence="8">
    <location>
        <begin position="135"/>
        <end position="237"/>
    </location>
</feature>
<dbReference type="InterPro" id="IPR011990">
    <property type="entry name" value="TPR-like_helical_dom_sf"/>
</dbReference>
<keyword evidence="5" id="KW-0998">Cell outer membrane</keyword>
<dbReference type="Gene3D" id="1.25.40.390">
    <property type="match status" value="1"/>
</dbReference>
<dbReference type="PROSITE" id="PS51257">
    <property type="entry name" value="PROKAR_LIPOPROTEIN"/>
    <property type="match status" value="1"/>
</dbReference>
<evidence type="ECO:0000313" key="11">
    <source>
        <dbReference type="Proteomes" id="UP000390763"/>
    </source>
</evidence>
<evidence type="ECO:0000313" key="9">
    <source>
        <dbReference type="EMBL" id="MQN09788.1"/>
    </source>
</evidence>